<name>A0A7H9AJJ6_9FLAO</name>
<protein>
    <submittedName>
        <fullName evidence="1">Uncharacterized protein</fullName>
    </submittedName>
</protein>
<proteinExistence type="predicted"/>
<dbReference type="AlphaFoldDB" id="A0A7H9AJJ6"/>
<dbReference type="Proteomes" id="UP000509302">
    <property type="component" value="Chromosome"/>
</dbReference>
<dbReference type="KEGG" id="cagg:HYG79_00135"/>
<reference evidence="1 2" key="1">
    <citation type="journal article" date="2006" name="Int. J. Syst. Evol. Microbiol.">
        <title>Costertonia aggregata gen. nov., sp. nov., a mesophilic marine bacterium of the family Flavobacteriaceae, isolated from a mature biofilm.</title>
        <authorList>
            <person name="Kwon K.K."/>
            <person name="Lee Y.K."/>
            <person name="Lee H.K."/>
        </authorList>
    </citation>
    <scope>NUCLEOTIDE SEQUENCE [LARGE SCALE GENOMIC DNA]</scope>
    <source>
        <strain evidence="1 2">KCCM 42265</strain>
    </source>
</reference>
<sequence length="219" mass="25522">MPLHLDSFKNNQQFDFNYNVRLEGLPNFIKSLEKHLFSNVVVRSVPKNDDVVHLVIEAHCNFELSETVAHINNGIWGNTFDLKNTSFFLKALTDLRSKNIQSIDIDEFTILLEDTSLIINKIYEQSIPDQLENILQELANNYIYLTKGETEVPFEIYVPVFEENIIESDATLIKIETDTNKKVDYFSFWGLYFYSQEDAVIYDLANKSIVYADLYMLNH</sequence>
<keyword evidence="2" id="KW-1185">Reference proteome</keyword>
<evidence type="ECO:0000313" key="1">
    <source>
        <dbReference type="EMBL" id="QLG43822.1"/>
    </source>
</evidence>
<gene>
    <name evidence="1" type="ORF">HYG79_00135</name>
</gene>
<dbReference type="RefSeq" id="WP_179240159.1">
    <property type="nucleotide sequence ID" value="NZ_CP058595.1"/>
</dbReference>
<evidence type="ECO:0000313" key="2">
    <source>
        <dbReference type="Proteomes" id="UP000509302"/>
    </source>
</evidence>
<accession>A0A7H9AJJ6</accession>
<dbReference type="EMBL" id="CP058595">
    <property type="protein sequence ID" value="QLG43822.1"/>
    <property type="molecule type" value="Genomic_DNA"/>
</dbReference>
<organism evidence="1 2">
    <name type="scientific">Costertonia aggregata</name>
    <dbReference type="NCBI Taxonomy" id="343403"/>
    <lineage>
        <taxon>Bacteria</taxon>
        <taxon>Pseudomonadati</taxon>
        <taxon>Bacteroidota</taxon>
        <taxon>Flavobacteriia</taxon>
        <taxon>Flavobacteriales</taxon>
        <taxon>Flavobacteriaceae</taxon>
        <taxon>Costertonia</taxon>
    </lineage>
</organism>